<organism evidence="3 4">
    <name type="scientific">Treponema berlinense</name>
    <dbReference type="NCBI Taxonomy" id="225004"/>
    <lineage>
        <taxon>Bacteria</taxon>
        <taxon>Pseudomonadati</taxon>
        <taxon>Spirochaetota</taxon>
        <taxon>Spirochaetia</taxon>
        <taxon>Spirochaetales</taxon>
        <taxon>Treponemataceae</taxon>
        <taxon>Treponema</taxon>
    </lineage>
</organism>
<reference evidence="3 4" key="1">
    <citation type="submission" date="2017-02" db="EMBL/GenBank/DDBJ databases">
        <authorList>
            <person name="Peterson S.W."/>
        </authorList>
    </citation>
    <scope>NUCLEOTIDE SEQUENCE [LARGE SCALE GENOMIC DNA]</scope>
    <source>
        <strain evidence="3 4">ATCC BAA-909</strain>
    </source>
</reference>
<dbReference type="EMBL" id="FUXC01000006">
    <property type="protein sequence ID" value="SJZ79814.1"/>
    <property type="molecule type" value="Genomic_DNA"/>
</dbReference>
<accession>A0A1T4NKL6</accession>
<dbReference type="OrthoDB" id="9790048at2"/>
<keyword evidence="4" id="KW-1185">Reference proteome</keyword>
<protein>
    <submittedName>
        <fullName evidence="3">Phosphate ABC transporter substrate-binding protein, PhoT family (TC 3.A.1.7.1)</fullName>
    </submittedName>
</protein>
<dbReference type="InterPro" id="IPR024370">
    <property type="entry name" value="PBP_domain"/>
</dbReference>
<keyword evidence="1" id="KW-0732">Signal</keyword>
<dbReference type="GeneID" id="303367499"/>
<dbReference type="PANTHER" id="PTHR30570:SF1">
    <property type="entry name" value="PHOSPHATE-BINDING PROTEIN PSTS"/>
    <property type="match status" value="1"/>
</dbReference>
<evidence type="ECO:0000313" key="3">
    <source>
        <dbReference type="EMBL" id="SJZ79814.1"/>
    </source>
</evidence>
<feature type="domain" description="PBP" evidence="2">
    <location>
        <begin position="35"/>
        <end position="155"/>
    </location>
</feature>
<sequence length="290" mass="30400">MKINKVAVLAIAGLALFGSDLWAWPWGKKDGKIKDSITVISREAGSGTRGAFVELFGVEAKNAQGKKVDMTVDSADITNSTEVVITSVSGNPSSIGYISLGSLNSTVKALEIDGAVASVANIKNGSYKVSRPFNIVTKDGLSPAASEFKRFILSADGQAIVEKKGYIAVTKNQPYLANVKSGKVTVAGSSSVFPVMEKLAEAFKEVNPGIVVEVSQSDSTTGVNSAIQGVCDIGMASRDLKASETGVNADKIAIDGIAVVVNKKNPANGLTKEKVRKIFVGEITKWSEVK</sequence>
<dbReference type="InterPro" id="IPR050811">
    <property type="entry name" value="Phosphate_ABC_transporter"/>
</dbReference>
<feature type="domain" description="PBP" evidence="2">
    <location>
        <begin position="181"/>
        <end position="288"/>
    </location>
</feature>
<name>A0A1T4NKL6_9SPIR</name>
<proteinExistence type="predicted"/>
<evidence type="ECO:0000256" key="1">
    <source>
        <dbReference type="ARBA" id="ARBA00022729"/>
    </source>
</evidence>
<dbReference type="Pfam" id="PF12849">
    <property type="entry name" value="PBP_like_2"/>
    <property type="match status" value="2"/>
</dbReference>
<dbReference type="STRING" id="225004.SAMN02745152_01257"/>
<dbReference type="RefSeq" id="WP_078931000.1">
    <property type="nucleotide sequence ID" value="NZ_FUXC01000006.1"/>
</dbReference>
<evidence type="ECO:0000313" key="4">
    <source>
        <dbReference type="Proteomes" id="UP000190395"/>
    </source>
</evidence>
<evidence type="ECO:0000259" key="2">
    <source>
        <dbReference type="Pfam" id="PF12849"/>
    </source>
</evidence>
<dbReference type="PANTHER" id="PTHR30570">
    <property type="entry name" value="PERIPLASMIC PHOSPHATE BINDING COMPONENT OF PHOSPHATE ABC TRANSPORTER"/>
    <property type="match status" value="1"/>
</dbReference>
<dbReference type="Gene3D" id="3.40.190.10">
    <property type="entry name" value="Periplasmic binding protein-like II"/>
    <property type="match status" value="4"/>
</dbReference>
<gene>
    <name evidence="3" type="ORF">SAMN02745152_01257</name>
</gene>
<dbReference type="Proteomes" id="UP000190395">
    <property type="component" value="Unassembled WGS sequence"/>
</dbReference>
<dbReference type="AlphaFoldDB" id="A0A1T4NKL6"/>
<dbReference type="SUPFAM" id="SSF53850">
    <property type="entry name" value="Periplasmic binding protein-like II"/>
    <property type="match status" value="2"/>
</dbReference>